<dbReference type="AlphaFoldDB" id="A0A1A9VFK4"/>
<evidence type="ECO:0000313" key="1">
    <source>
        <dbReference type="EnsemblMetazoa" id="GAUT035684-PA"/>
    </source>
</evidence>
<evidence type="ECO:0000313" key="2">
    <source>
        <dbReference type="Proteomes" id="UP000078200"/>
    </source>
</evidence>
<sequence>MVYIAADKDKQFIMNILWKIDSVTVRRWQCTGIMKSSLNESNRIRRLTPSKDITEGNAVTSLLELGWSQIQGKKKLSANRLSLQTSRGDPSEHVGEERIVELINLEATIGGNGNLSITKFSALPKLLEALLSARLSPFIMSLLSPCQQVSVKGRPTSINLLELTCDISKAFA</sequence>
<keyword evidence="2" id="KW-1185">Reference proteome</keyword>
<organism evidence="1 2">
    <name type="scientific">Glossina austeni</name>
    <name type="common">Savannah tsetse fly</name>
    <dbReference type="NCBI Taxonomy" id="7395"/>
    <lineage>
        <taxon>Eukaryota</taxon>
        <taxon>Metazoa</taxon>
        <taxon>Ecdysozoa</taxon>
        <taxon>Arthropoda</taxon>
        <taxon>Hexapoda</taxon>
        <taxon>Insecta</taxon>
        <taxon>Pterygota</taxon>
        <taxon>Neoptera</taxon>
        <taxon>Endopterygota</taxon>
        <taxon>Diptera</taxon>
        <taxon>Brachycera</taxon>
        <taxon>Muscomorpha</taxon>
        <taxon>Hippoboscoidea</taxon>
        <taxon>Glossinidae</taxon>
        <taxon>Glossina</taxon>
    </lineage>
</organism>
<proteinExistence type="predicted"/>
<dbReference type="EnsemblMetazoa" id="GAUT035684-RA">
    <property type="protein sequence ID" value="GAUT035684-PA"/>
    <property type="gene ID" value="GAUT035684"/>
</dbReference>
<accession>A0A1A9VFK4</accession>
<dbReference type="Proteomes" id="UP000078200">
    <property type="component" value="Unassembled WGS sequence"/>
</dbReference>
<dbReference type="VEuPathDB" id="VectorBase:GAUT035684"/>
<reference evidence="1" key="1">
    <citation type="submission" date="2020-05" db="UniProtKB">
        <authorList>
            <consortium name="EnsemblMetazoa"/>
        </authorList>
    </citation>
    <scope>IDENTIFICATION</scope>
    <source>
        <strain evidence="1">TTRI</strain>
    </source>
</reference>
<protein>
    <submittedName>
        <fullName evidence="1">Uncharacterized protein</fullName>
    </submittedName>
</protein>
<name>A0A1A9VFK4_GLOAU</name>